<dbReference type="Gene3D" id="1.20.120.160">
    <property type="entry name" value="HPT domain"/>
    <property type="match status" value="1"/>
</dbReference>
<sequence length="1256" mass="132379">MPSIPSAVLQEELRVTLDAAGRALRRLLHERATGGAAGTGHAPEATSLPEVRDRLLRCATALEPFSGSAKLLYAMASLVQSYAAHPQALSEASAAAVERASDALIEHLAALARGKQVSAVALFPQYRELLMLLGEERVHPAELWTPPPAAVRPAPAVDFPLEGAAASARGPVGQVWTWIDGTRVDHAARATLKAEPLAYAPALRSRMDVALLQMVKAGGGAAALPLRDIALGLAAGETQLPRRAFWQLASAYFEALALELIAADVYVKRTASRVLLQYSAFSRDQSGAAVAVADGLAQDLLFFCAQAAPAHLMTAVQAAPVLATVRRIYGLSDAQPVNYEAQRYGRFDPTALAQARQRIRAALEGWAGFNTEPDLLYPNSIPDSQRFEALTALFSQLGVSLLTLQPERRELVRALLQAADYIARAASWRPSLSGARLATEIDLALCFLDAAYEDLDPEEDMLKQERGDLLALRIDRAVDAAESGLDQPAEPFQPWMAELLGLPALTASVFQPLFELEHEGHPFQPTPPHEFASASVPSSPELPADAEASPDTAPAFSPEAEGDGDAVTPPARPAAARDNVSSLSDSSDLSETSDPSDSPSPGTHDDQASQQPEAVLSMATDTTLGERDPAFQADSPWDTGRGNKSDPVLESLPDTASDRTSLAESDAALDAPHETVSDLSDHAPDHLPDTHANSLREPQWSAEPVRVSASDAVPAEPLLTETWTEGLPQTPSEADAQASNPMVSPEALPVLTQALAGGSGLDTFLAAAREAVHAGLDAVAAQLAGMFDPEPVAQTSAESEDGPLVQAFEPLAQAATDAQEAGVAEAQELVQAVAVLSPFLSGGGTGARPEVLHLVLEALHQIGLWVEDLAAGREPPALVDSLRQAAAAMASPSLVQSESATGSEPVLDEPALDLAALESSGTAVPSELAQADPPMASAVSDPDVTPVGATADDAVAAVAAQDAASLGEPPAFRQHRFVDGESLFKQIGPLRLPLADYKAFLNEADEWSRLLSAGLNEWSLDLGHQVHRALPVNLLALAHALAGNASALGLDAIATLARTLEQAMTQLRGERELQVPAAEAARIFLLAAEDIRYLLHQLAAGELKMPEPGLLDELAAAAGIEAPQLLAPAAASAHGQPAGVSDLQVVATDEPDLFTPAPTQAGLHHEWGYTPLPDAPPVMDAPATPTALPLRQRLEARVDEVHGGLHELDLMLERLRTYLKSAGLPPEALKEIATVQRHLQEALGELEEDLRELDDE</sequence>
<dbReference type="SUPFAM" id="SSF47226">
    <property type="entry name" value="Histidine-containing phosphotransfer domain, HPT domain"/>
    <property type="match status" value="1"/>
</dbReference>
<dbReference type="InterPro" id="IPR008207">
    <property type="entry name" value="Sig_transdc_His_kin_Hpt_dom"/>
</dbReference>
<evidence type="ECO:0000256" key="2">
    <source>
        <dbReference type="PROSITE-ProRule" id="PRU00110"/>
    </source>
</evidence>
<feature type="region of interest" description="Disordered" evidence="3">
    <location>
        <begin position="721"/>
        <end position="740"/>
    </location>
</feature>
<protein>
    <recommendedName>
        <fullName evidence="4">HPt domain-containing protein</fullName>
    </recommendedName>
</protein>
<dbReference type="OrthoDB" id="9803176at2"/>
<dbReference type="Pfam" id="PF01627">
    <property type="entry name" value="Hpt"/>
    <property type="match status" value="1"/>
</dbReference>
<dbReference type="AlphaFoldDB" id="A0A016XLQ5"/>
<feature type="compositionally biased region" description="Low complexity" evidence="3">
    <location>
        <begin position="573"/>
        <end position="601"/>
    </location>
</feature>
<feature type="region of interest" description="Disordered" evidence="3">
    <location>
        <begin position="623"/>
        <end position="709"/>
    </location>
</feature>
<organism evidence="5 6">
    <name type="scientific">Hylemonella gracilis str. Niagara R</name>
    <dbReference type="NCBI Taxonomy" id="1458275"/>
    <lineage>
        <taxon>Bacteria</taxon>
        <taxon>Pseudomonadati</taxon>
        <taxon>Pseudomonadota</taxon>
        <taxon>Betaproteobacteria</taxon>
        <taxon>Burkholderiales</taxon>
        <taxon>Comamonadaceae</taxon>
        <taxon>Hylemonella</taxon>
    </lineage>
</organism>
<dbReference type="RefSeq" id="WP_035604853.1">
    <property type="nucleotide sequence ID" value="NZ_JEMG01000001.1"/>
</dbReference>
<dbReference type="GO" id="GO:0000160">
    <property type="term" value="P:phosphorelay signal transduction system"/>
    <property type="evidence" value="ECO:0007669"/>
    <property type="project" value="UniProtKB-KW"/>
</dbReference>
<dbReference type="InterPro" id="IPR036641">
    <property type="entry name" value="HPT_dom_sf"/>
</dbReference>
<evidence type="ECO:0000313" key="5">
    <source>
        <dbReference type="EMBL" id="EYC52776.1"/>
    </source>
</evidence>
<dbReference type="Pfam" id="PF26379">
    <property type="entry name" value="FimL_2nd"/>
    <property type="match status" value="1"/>
</dbReference>
<dbReference type="STRING" id="1458275.AZ34_03605"/>
<dbReference type="GO" id="GO:0004672">
    <property type="term" value="F:protein kinase activity"/>
    <property type="evidence" value="ECO:0007669"/>
    <property type="project" value="UniProtKB-ARBA"/>
</dbReference>
<feature type="region of interest" description="Disordered" evidence="3">
    <location>
        <begin position="519"/>
        <end position="611"/>
    </location>
</feature>
<dbReference type="PROSITE" id="PS50894">
    <property type="entry name" value="HPT"/>
    <property type="match status" value="1"/>
</dbReference>
<evidence type="ECO:0000259" key="4">
    <source>
        <dbReference type="PROSITE" id="PS50894"/>
    </source>
</evidence>
<feature type="modified residue" description="Phosphohistidine" evidence="2">
    <location>
        <position position="1039"/>
    </location>
</feature>
<evidence type="ECO:0000313" key="6">
    <source>
        <dbReference type="Proteomes" id="UP000023268"/>
    </source>
</evidence>
<reference evidence="5 6" key="1">
    <citation type="submission" date="2014-02" db="EMBL/GenBank/DDBJ databases">
        <title>Draft Genome of Hylemonella gracilis isolated from the Niagara River.</title>
        <authorList>
            <person name="Pawlowski D.R."/>
            <person name="Koudelka G.B."/>
        </authorList>
    </citation>
    <scope>NUCLEOTIDE SEQUENCE [LARGE SCALE GENOMIC DNA]</scope>
    <source>
        <strain evidence="5 6">Niagara R</strain>
    </source>
</reference>
<evidence type="ECO:0000256" key="1">
    <source>
        <dbReference type="ARBA" id="ARBA00023012"/>
    </source>
</evidence>
<comment type="caution">
    <text evidence="5">The sequence shown here is derived from an EMBL/GenBank/DDBJ whole genome shotgun (WGS) entry which is preliminary data.</text>
</comment>
<name>A0A016XLQ5_9BURK</name>
<proteinExistence type="predicted"/>
<dbReference type="eggNOG" id="COG2198">
    <property type="taxonomic scope" value="Bacteria"/>
</dbReference>
<feature type="domain" description="HPt" evidence="4">
    <location>
        <begin position="989"/>
        <end position="1101"/>
    </location>
</feature>
<dbReference type="Proteomes" id="UP000023268">
    <property type="component" value="Unassembled WGS sequence"/>
</dbReference>
<feature type="compositionally biased region" description="Basic and acidic residues" evidence="3">
    <location>
        <begin position="671"/>
        <end position="689"/>
    </location>
</feature>
<keyword evidence="1" id="KW-0902">Two-component regulatory system</keyword>
<evidence type="ECO:0000256" key="3">
    <source>
        <dbReference type="SAM" id="MobiDB-lite"/>
    </source>
</evidence>
<keyword evidence="2" id="KW-0597">Phosphoprotein</keyword>
<accession>A0A016XLQ5</accession>
<dbReference type="InterPro" id="IPR058661">
    <property type="entry name" value="FimL_2nd"/>
</dbReference>
<dbReference type="EMBL" id="JEMG01000001">
    <property type="protein sequence ID" value="EYC52776.1"/>
    <property type="molecule type" value="Genomic_DNA"/>
</dbReference>
<gene>
    <name evidence="5" type="ORF">AZ34_03605</name>
</gene>